<evidence type="ECO:0000256" key="3">
    <source>
        <dbReference type="ARBA" id="ARBA00013253"/>
    </source>
</evidence>
<dbReference type="GO" id="GO:0046654">
    <property type="term" value="P:tetrahydrofolate biosynthetic process"/>
    <property type="evidence" value="ECO:0007669"/>
    <property type="project" value="UniProtKB-UniPathway"/>
</dbReference>
<feature type="domain" description="7,8-dihydro-6-hydroxymethylpterin-pyrophosphokinase" evidence="13">
    <location>
        <begin position="85"/>
        <end position="96"/>
    </location>
</feature>
<keyword evidence="7 14" id="KW-0418">Kinase</keyword>
<dbReference type="InterPro" id="IPR035907">
    <property type="entry name" value="Hppk_sf"/>
</dbReference>
<evidence type="ECO:0000259" key="13">
    <source>
        <dbReference type="PROSITE" id="PS00794"/>
    </source>
</evidence>
<comment type="function">
    <text evidence="10">Catalyzes the transfer of pyrophosphate from adenosine triphosphate (ATP) to 6-hydroxymethyl-7,8-dihydropterin, an enzymatic step in folate biosynthesis pathway.</text>
</comment>
<evidence type="ECO:0000256" key="1">
    <source>
        <dbReference type="ARBA" id="ARBA00005051"/>
    </source>
</evidence>
<dbReference type="NCBIfam" id="TIGR01498">
    <property type="entry name" value="folK"/>
    <property type="match status" value="1"/>
</dbReference>
<dbReference type="EC" id="2.7.6.3" evidence="3"/>
<organism evidence="14 15">
    <name type="scientific">Alkalispirillum mobile</name>
    <dbReference type="NCBI Taxonomy" id="85925"/>
    <lineage>
        <taxon>Bacteria</taxon>
        <taxon>Pseudomonadati</taxon>
        <taxon>Pseudomonadota</taxon>
        <taxon>Gammaproteobacteria</taxon>
        <taxon>Chromatiales</taxon>
        <taxon>Ectothiorhodospiraceae</taxon>
        <taxon>Alkalispirillum</taxon>
    </lineage>
</organism>
<comment type="pathway">
    <text evidence="1">Cofactor biosynthesis; tetrahydrofolate biosynthesis; 2-amino-4-hydroxy-6-hydroxymethyl-7,8-dihydropteridine diphosphate from 7,8-dihydroneopterin triphosphate: step 4/4.</text>
</comment>
<evidence type="ECO:0000256" key="10">
    <source>
        <dbReference type="ARBA" id="ARBA00029409"/>
    </source>
</evidence>
<dbReference type="PANTHER" id="PTHR43071">
    <property type="entry name" value="2-AMINO-4-HYDROXY-6-HYDROXYMETHYLDIHYDROPTERIDINE PYROPHOSPHOKINASE"/>
    <property type="match status" value="1"/>
</dbReference>
<reference evidence="14 15" key="1">
    <citation type="submission" date="2018-10" db="EMBL/GenBank/DDBJ databases">
        <title>Genomic Encyclopedia of Type Strains, Phase IV (KMG-IV): sequencing the most valuable type-strain genomes for metagenomic binning, comparative biology and taxonomic classification.</title>
        <authorList>
            <person name="Goeker M."/>
        </authorList>
    </citation>
    <scope>NUCLEOTIDE SEQUENCE [LARGE SCALE GENOMIC DNA]</scope>
    <source>
        <strain evidence="14 15">DSM 12769</strain>
    </source>
</reference>
<dbReference type="EMBL" id="RCDA01000003">
    <property type="protein sequence ID" value="RLK48218.1"/>
    <property type="molecule type" value="Genomic_DNA"/>
</dbReference>
<evidence type="ECO:0000313" key="14">
    <source>
        <dbReference type="EMBL" id="RLK48218.1"/>
    </source>
</evidence>
<evidence type="ECO:0000256" key="12">
    <source>
        <dbReference type="ARBA" id="ARBA00033413"/>
    </source>
</evidence>
<evidence type="ECO:0000256" key="6">
    <source>
        <dbReference type="ARBA" id="ARBA00022741"/>
    </source>
</evidence>
<dbReference type="SUPFAM" id="SSF55083">
    <property type="entry name" value="6-hydroxymethyl-7,8-dihydropterin pyrophosphokinase, HPPK"/>
    <property type="match status" value="1"/>
</dbReference>
<evidence type="ECO:0000313" key="15">
    <source>
        <dbReference type="Proteomes" id="UP000275461"/>
    </source>
</evidence>
<dbReference type="Gene3D" id="3.30.70.560">
    <property type="entry name" value="7,8-Dihydro-6-hydroxymethylpterin-pyrophosphokinase HPPK"/>
    <property type="match status" value="1"/>
</dbReference>
<evidence type="ECO:0000256" key="2">
    <source>
        <dbReference type="ARBA" id="ARBA00005810"/>
    </source>
</evidence>
<evidence type="ECO:0000256" key="5">
    <source>
        <dbReference type="ARBA" id="ARBA00022679"/>
    </source>
</evidence>
<name>A0A498C6S0_9GAMM</name>
<evidence type="ECO:0000256" key="11">
    <source>
        <dbReference type="ARBA" id="ARBA00029766"/>
    </source>
</evidence>
<evidence type="ECO:0000256" key="9">
    <source>
        <dbReference type="ARBA" id="ARBA00022909"/>
    </source>
</evidence>
<dbReference type="GO" id="GO:0003848">
    <property type="term" value="F:2-amino-4-hydroxy-6-hydroxymethyldihydropteridine diphosphokinase activity"/>
    <property type="evidence" value="ECO:0007669"/>
    <property type="project" value="UniProtKB-EC"/>
</dbReference>
<dbReference type="PANTHER" id="PTHR43071:SF1">
    <property type="entry name" value="2-AMINO-4-HYDROXY-6-HYDROXYMETHYLDIHYDROPTERIDINE PYROPHOSPHOKINASE"/>
    <property type="match status" value="1"/>
</dbReference>
<dbReference type="Pfam" id="PF01288">
    <property type="entry name" value="HPPK"/>
    <property type="match status" value="1"/>
</dbReference>
<keyword evidence="5" id="KW-0808">Transferase</keyword>
<dbReference type="CDD" id="cd00483">
    <property type="entry name" value="HPPK"/>
    <property type="match status" value="1"/>
</dbReference>
<dbReference type="GO" id="GO:0005524">
    <property type="term" value="F:ATP binding"/>
    <property type="evidence" value="ECO:0007669"/>
    <property type="project" value="UniProtKB-KW"/>
</dbReference>
<proteinExistence type="inferred from homology"/>
<dbReference type="PROSITE" id="PS00794">
    <property type="entry name" value="HPPK"/>
    <property type="match status" value="1"/>
</dbReference>
<evidence type="ECO:0000256" key="8">
    <source>
        <dbReference type="ARBA" id="ARBA00022840"/>
    </source>
</evidence>
<dbReference type="GO" id="GO:0046656">
    <property type="term" value="P:folic acid biosynthetic process"/>
    <property type="evidence" value="ECO:0007669"/>
    <property type="project" value="UniProtKB-KW"/>
</dbReference>
<keyword evidence="9" id="KW-0289">Folate biosynthesis</keyword>
<dbReference type="AlphaFoldDB" id="A0A498C6S0"/>
<dbReference type="Proteomes" id="UP000275461">
    <property type="component" value="Unassembled WGS sequence"/>
</dbReference>
<dbReference type="InterPro" id="IPR000550">
    <property type="entry name" value="Hppk"/>
</dbReference>
<evidence type="ECO:0000256" key="7">
    <source>
        <dbReference type="ARBA" id="ARBA00022777"/>
    </source>
</evidence>
<dbReference type="OrthoDB" id="9790168at2"/>
<dbReference type="RefSeq" id="WP_121442625.1">
    <property type="nucleotide sequence ID" value="NZ_RCDA01000003.1"/>
</dbReference>
<keyword evidence="6" id="KW-0547">Nucleotide-binding</keyword>
<sequence length="162" mass="17893">MTRVYVSIGSNIEPEQNVRVAVQALREHYGRLLVSPVYRNPAVGFDGNDFYNLAVGFDTELPPETLADAFRALEATQGRRRGGGKFAARTLDLDLLTWGDAIIDRGGLKLPRDEITRYAFVLKPLADIAGDECHPELGQTYAELWAAFQGEHAGMTQLEMAP</sequence>
<comment type="similarity">
    <text evidence="2">Belongs to the HPPK family.</text>
</comment>
<comment type="caution">
    <text evidence="14">The sequence shown here is derived from an EMBL/GenBank/DDBJ whole genome shotgun (WGS) entry which is preliminary data.</text>
</comment>
<keyword evidence="15" id="KW-1185">Reference proteome</keyword>
<protein>
    <recommendedName>
        <fullName evidence="4">2-amino-4-hydroxy-6-hydroxymethyldihydropteridine pyrophosphokinase</fullName>
        <ecNumber evidence="3">2.7.6.3</ecNumber>
    </recommendedName>
    <alternativeName>
        <fullName evidence="11">6-hydroxymethyl-7,8-dihydropterin pyrophosphokinase</fullName>
    </alternativeName>
    <alternativeName>
        <fullName evidence="12">7,8-dihydro-6-hydroxymethylpterin-pyrophosphokinase</fullName>
    </alternativeName>
</protein>
<accession>A0A498C6S0</accession>
<dbReference type="UniPathway" id="UPA00077">
    <property type="reaction ID" value="UER00155"/>
</dbReference>
<evidence type="ECO:0000256" key="4">
    <source>
        <dbReference type="ARBA" id="ARBA00016218"/>
    </source>
</evidence>
<keyword evidence="8" id="KW-0067">ATP-binding</keyword>
<dbReference type="GO" id="GO:0016301">
    <property type="term" value="F:kinase activity"/>
    <property type="evidence" value="ECO:0007669"/>
    <property type="project" value="UniProtKB-KW"/>
</dbReference>
<gene>
    <name evidence="14" type="ORF">DFR31_2096</name>
</gene>